<evidence type="ECO:0000313" key="1">
    <source>
        <dbReference type="EMBL" id="KEQ00425.1"/>
    </source>
</evidence>
<proteinExistence type="predicted"/>
<evidence type="ECO:0000313" key="2">
    <source>
        <dbReference type="Proteomes" id="UP000027644"/>
    </source>
</evidence>
<gene>
    <name evidence="1" type="ORF">SASC598J21_018260</name>
</gene>
<dbReference type="AlphaFoldDB" id="A0A074VD80"/>
<protein>
    <submittedName>
        <fullName evidence="1">Uncharacterized protein</fullName>
    </submittedName>
</protein>
<dbReference type="Proteomes" id="UP000027644">
    <property type="component" value="Unassembled WGS sequence"/>
</dbReference>
<dbReference type="EMBL" id="AVQL01000451">
    <property type="protein sequence ID" value="KEQ00425.1"/>
    <property type="molecule type" value="Genomic_DNA"/>
</dbReference>
<comment type="caution">
    <text evidence="1">The sequence shown here is derived from an EMBL/GenBank/DDBJ whole genome shotgun (WGS) entry which is preliminary data.</text>
</comment>
<organism evidence="1 2">
    <name type="scientific">Snodgrassella alvi SCGC AB-598-J21</name>
    <dbReference type="NCBI Taxonomy" id="1385367"/>
    <lineage>
        <taxon>Bacteria</taxon>
        <taxon>Pseudomonadati</taxon>
        <taxon>Pseudomonadota</taxon>
        <taxon>Betaproteobacteria</taxon>
        <taxon>Neisseriales</taxon>
        <taxon>Neisseriaceae</taxon>
        <taxon>Snodgrassella</taxon>
    </lineage>
</organism>
<accession>A0A074VD80</accession>
<name>A0A074VD80_9NEIS</name>
<reference evidence="1 2" key="1">
    <citation type="journal article" date="2014" name="PLoS Genet.">
        <title>Hidden diversity in honey bee gut symbionts detected by single-cell genomics.</title>
        <authorList>
            <person name="Engel P."/>
            <person name="Stepanauskas R."/>
            <person name="Moran N."/>
        </authorList>
    </citation>
    <scope>NUCLEOTIDE SEQUENCE [LARGE SCALE GENOMIC DNA]</scope>
    <source>
        <strain evidence="1 2">SCGC AB-598-J21</strain>
    </source>
</reference>
<sequence>MENELIITRAIVEKYENKFIENDDRKFVVDTFNEVFPHGAKISEIPKLIPELEDDYSYFVGWLLKQVPPTDTPIVLDTLQDSIVHNGDVIVKGDVIIDANSEFSIYIKGKIKFEGKLEINTADIPIYANINKSDT</sequence>